<reference evidence="4" key="1">
    <citation type="submission" date="2025-08" db="UniProtKB">
        <authorList>
            <consortium name="RefSeq"/>
        </authorList>
    </citation>
    <scope>IDENTIFICATION</scope>
    <source>
        <tissue evidence="4">Entire body</tissue>
    </source>
</reference>
<dbReference type="SUPFAM" id="SSF52540">
    <property type="entry name" value="P-loop containing nucleoside triphosphate hydrolases"/>
    <property type="match status" value="1"/>
</dbReference>
<feature type="region of interest" description="Disordered" evidence="1">
    <location>
        <begin position="284"/>
        <end position="319"/>
    </location>
</feature>
<dbReference type="InterPro" id="IPR003959">
    <property type="entry name" value="ATPase_AAA_core"/>
</dbReference>
<dbReference type="KEGG" id="apln:108744623"/>
<protein>
    <submittedName>
        <fullName evidence="4">Dynein regulatory complex protein 11</fullName>
    </submittedName>
</protein>
<evidence type="ECO:0000313" key="4">
    <source>
        <dbReference type="RefSeq" id="XP_018335988.1"/>
    </source>
</evidence>
<keyword evidence="3" id="KW-1185">Reference proteome</keyword>
<sequence>MSEYEAILIIQTHERARQGRVRTQFMKEIKMMKEKGRQAAEEEEERRNRTFAAAIKIQKLWRGYMARRQTKRRKFQEMVLIGMVPQPKPDRTEINKALEIEEYRRKLLELRQKEYEHEIREIMMDLEKTQRGNVLEQLNDQVRNWLFEYKTHTGKIPEYTGPERSVSRLMLSRTGTESTLSKSSSSKESKSKKSKSAKSKDSKSNDEEEEDSSRAIVSTFVPELTIRKEEYDEIWRHKNESVNPYQHPYTDIIHNEQMIEMENELRREVDETMKGELELLQEAYERDRGRKTRKSKAAKKARRGAKKSKKKKEKDLTPDRTTESLFEELVANGIIREFPEVYLNDFRAERSFSEPAPHNKGREPKLALGEIRQVVKEYCVLPLLSPQIHQQTPHVRSVLLAGPKGCGKDMLVNAICSETGAVLFDLTPANIVGKYPGKTGLIMLIHLVTKVSRLLQPAVIYMDNAERPFVKKVPKADKTDPKRLKKDLPKIVKNFSPEDRVILIGVSSCPWDSDQKLLQQVYQKILVLPRPDYASRYSLWKHLLGQYSAITWQFDVSGMSRISDGYTAGAITKTVREVMTVKRMVQLRVQPLSPLELINALSKMIPVYKEEEDALINWWSKTPMCKRRSQAVEALIEEEAEMQAKQANAKKRK</sequence>
<dbReference type="Pfam" id="PF00612">
    <property type="entry name" value="IQ"/>
    <property type="match status" value="1"/>
</dbReference>
<gene>
    <name evidence="4" type="primary">LOC108744623</name>
</gene>
<dbReference type="STRING" id="224129.A0A1W4XU38"/>
<evidence type="ECO:0000313" key="3">
    <source>
        <dbReference type="Proteomes" id="UP000192223"/>
    </source>
</evidence>
<evidence type="ECO:0000259" key="2">
    <source>
        <dbReference type="Pfam" id="PF00004"/>
    </source>
</evidence>
<accession>A0A1W4XU38</accession>
<dbReference type="GO" id="GO:0005524">
    <property type="term" value="F:ATP binding"/>
    <property type="evidence" value="ECO:0007669"/>
    <property type="project" value="InterPro"/>
</dbReference>
<dbReference type="InterPro" id="IPR027417">
    <property type="entry name" value="P-loop_NTPase"/>
</dbReference>
<dbReference type="FunCoup" id="A0A1W4XU38">
    <property type="interactions" value="11"/>
</dbReference>
<dbReference type="Proteomes" id="UP000192223">
    <property type="component" value="Unplaced"/>
</dbReference>
<dbReference type="CDD" id="cd23767">
    <property type="entry name" value="IQCD"/>
    <property type="match status" value="1"/>
</dbReference>
<feature type="region of interest" description="Disordered" evidence="1">
    <location>
        <begin position="171"/>
        <end position="216"/>
    </location>
</feature>
<name>A0A1W4XU38_AGRPL</name>
<dbReference type="RefSeq" id="XP_018335988.1">
    <property type="nucleotide sequence ID" value="XM_018480486.1"/>
</dbReference>
<feature type="compositionally biased region" description="Basic residues" evidence="1">
    <location>
        <begin position="289"/>
        <end position="312"/>
    </location>
</feature>
<dbReference type="InterPro" id="IPR000048">
    <property type="entry name" value="IQ_motif_EF-hand-BS"/>
</dbReference>
<dbReference type="Gene3D" id="1.10.8.60">
    <property type="match status" value="1"/>
</dbReference>
<dbReference type="GeneID" id="108744623"/>
<feature type="domain" description="ATPase AAA-type core" evidence="2">
    <location>
        <begin position="398"/>
        <end position="523"/>
    </location>
</feature>
<dbReference type="PANTHER" id="PTHR14690:SF0">
    <property type="entry name" value="IQ MOTIF CONTAINING WITH AAA DOMAIN 1"/>
    <property type="match status" value="1"/>
</dbReference>
<dbReference type="Gene3D" id="3.40.50.300">
    <property type="entry name" value="P-loop containing nucleotide triphosphate hydrolases"/>
    <property type="match status" value="1"/>
</dbReference>
<evidence type="ECO:0000256" key="1">
    <source>
        <dbReference type="SAM" id="MobiDB-lite"/>
    </source>
</evidence>
<dbReference type="InterPro" id="IPR052267">
    <property type="entry name" value="N-DRC_Component"/>
</dbReference>
<dbReference type="Gene3D" id="1.20.5.190">
    <property type="match status" value="1"/>
</dbReference>
<dbReference type="Pfam" id="PF00004">
    <property type="entry name" value="AAA"/>
    <property type="match status" value="1"/>
</dbReference>
<organism evidence="3 4">
    <name type="scientific">Agrilus planipennis</name>
    <name type="common">Emerald ash borer</name>
    <name type="synonym">Agrilus marcopoli</name>
    <dbReference type="NCBI Taxonomy" id="224129"/>
    <lineage>
        <taxon>Eukaryota</taxon>
        <taxon>Metazoa</taxon>
        <taxon>Ecdysozoa</taxon>
        <taxon>Arthropoda</taxon>
        <taxon>Hexapoda</taxon>
        <taxon>Insecta</taxon>
        <taxon>Pterygota</taxon>
        <taxon>Neoptera</taxon>
        <taxon>Endopterygota</taxon>
        <taxon>Coleoptera</taxon>
        <taxon>Polyphaga</taxon>
        <taxon>Elateriformia</taxon>
        <taxon>Buprestoidea</taxon>
        <taxon>Buprestidae</taxon>
        <taxon>Agrilinae</taxon>
        <taxon>Agrilus</taxon>
    </lineage>
</organism>
<dbReference type="OrthoDB" id="3046016at2759"/>
<dbReference type="PROSITE" id="PS50096">
    <property type="entry name" value="IQ"/>
    <property type="match status" value="1"/>
</dbReference>
<dbReference type="GO" id="GO:0016887">
    <property type="term" value="F:ATP hydrolysis activity"/>
    <property type="evidence" value="ECO:0007669"/>
    <property type="project" value="InterPro"/>
</dbReference>
<dbReference type="PANTHER" id="PTHR14690">
    <property type="entry name" value="IQ MOTIF CONTAINING WITH AAA DOMAIN 1"/>
    <property type="match status" value="1"/>
</dbReference>
<dbReference type="InParanoid" id="A0A1W4XU38"/>
<proteinExistence type="predicted"/>
<dbReference type="SMART" id="SM00015">
    <property type="entry name" value="IQ"/>
    <property type="match status" value="1"/>
</dbReference>
<dbReference type="AlphaFoldDB" id="A0A1W4XU38"/>